<name>A0A8J8NUA6_HALGN</name>
<feature type="compositionally biased region" description="Polar residues" evidence="1">
    <location>
        <begin position="335"/>
        <end position="367"/>
    </location>
</feature>
<evidence type="ECO:0000313" key="2">
    <source>
        <dbReference type="EMBL" id="TNV81886.1"/>
    </source>
</evidence>
<feature type="region of interest" description="Disordered" evidence="1">
    <location>
        <begin position="97"/>
        <end position="259"/>
    </location>
</feature>
<comment type="caution">
    <text evidence="2">The sequence shown here is derived from an EMBL/GenBank/DDBJ whole genome shotgun (WGS) entry which is preliminary data.</text>
</comment>
<feature type="compositionally biased region" description="Basic and acidic residues" evidence="1">
    <location>
        <begin position="231"/>
        <end position="241"/>
    </location>
</feature>
<feature type="region of interest" description="Disordered" evidence="1">
    <location>
        <begin position="320"/>
        <end position="401"/>
    </location>
</feature>
<protein>
    <submittedName>
        <fullName evidence="2">Uncharacterized protein</fullName>
    </submittedName>
</protein>
<dbReference type="EMBL" id="RRYP01005608">
    <property type="protein sequence ID" value="TNV81886.1"/>
    <property type="molecule type" value="Genomic_DNA"/>
</dbReference>
<feature type="compositionally biased region" description="Basic residues" evidence="1">
    <location>
        <begin position="98"/>
        <end position="110"/>
    </location>
</feature>
<keyword evidence="3" id="KW-1185">Reference proteome</keyword>
<evidence type="ECO:0000313" key="3">
    <source>
        <dbReference type="Proteomes" id="UP000785679"/>
    </source>
</evidence>
<feature type="compositionally biased region" description="Basic and acidic residues" evidence="1">
    <location>
        <begin position="386"/>
        <end position="401"/>
    </location>
</feature>
<feature type="compositionally biased region" description="Polar residues" evidence="1">
    <location>
        <begin position="113"/>
        <end position="125"/>
    </location>
</feature>
<organism evidence="2 3">
    <name type="scientific">Halteria grandinella</name>
    <dbReference type="NCBI Taxonomy" id="5974"/>
    <lineage>
        <taxon>Eukaryota</taxon>
        <taxon>Sar</taxon>
        <taxon>Alveolata</taxon>
        <taxon>Ciliophora</taxon>
        <taxon>Intramacronucleata</taxon>
        <taxon>Spirotrichea</taxon>
        <taxon>Stichotrichia</taxon>
        <taxon>Sporadotrichida</taxon>
        <taxon>Halteriidae</taxon>
        <taxon>Halteria</taxon>
    </lineage>
</organism>
<dbReference type="AlphaFoldDB" id="A0A8J8NUA6"/>
<reference evidence="2" key="1">
    <citation type="submission" date="2019-06" db="EMBL/GenBank/DDBJ databases">
        <authorList>
            <person name="Zheng W."/>
        </authorList>
    </citation>
    <scope>NUCLEOTIDE SEQUENCE</scope>
    <source>
        <strain evidence="2">QDHG01</strain>
    </source>
</reference>
<evidence type="ECO:0000256" key="1">
    <source>
        <dbReference type="SAM" id="MobiDB-lite"/>
    </source>
</evidence>
<feature type="compositionally biased region" description="Polar residues" evidence="1">
    <location>
        <begin position="183"/>
        <end position="215"/>
    </location>
</feature>
<dbReference type="Proteomes" id="UP000785679">
    <property type="component" value="Unassembled WGS sequence"/>
</dbReference>
<feature type="compositionally biased region" description="Polar residues" evidence="1">
    <location>
        <begin position="142"/>
        <end position="158"/>
    </location>
</feature>
<gene>
    <name evidence="2" type="ORF">FGO68_gene2116</name>
</gene>
<sequence>MSSIEFFKLCKHFSLYPDKIQLDVLRKVLTKDAHYWPITLAKHASSESTLFFTYQEFLKGLEIIVSVYLKEAGIKAKDEISKETQYVMDKMMSEFTKQKARGGGKKRKRSRVNESAVSARSNMENNEGRQKKNFSPIIEGYSGTQSPLGVSDSLTITHDPTKATRPQAAYSSNFTSQRRRVSPLSNNLASNQSLTTTQARQQRFMTIQNRTITHNDTQEDEDEYRDDEDEVNRQSELKHAESSSTQQRAKNAKKKPRLNSTVFNSINGTAAHEQAFSVYFPTGGKLLISGVTNSQQWPSGVKQYLNSISRASQKFKNISQTDRLDHQPPPKPDNPSLQSNSSNQKARQSRSLPPLKQLTSTDDSQNNRFKRRFGNGDPNNTTAVESTREAHSPLERAERDLSLSTVDKQAVALTTQAARVQALSMKISNKGNKQGIVSQSVTLDRGNRFQDVYEAKKRNNRYNQINETSVGKKGNSAVESKVEERCKECGAASHQEGDKELKQEVISLKKQIAQMKEIFNKFKVNFISQASSNVNGEGLKLTDSKVKDMQNKVENDKDKLIAKLMAQLAEKDKLIEDLRKGE</sequence>
<feature type="compositionally biased region" description="Acidic residues" evidence="1">
    <location>
        <begin position="218"/>
        <end position="230"/>
    </location>
</feature>
<proteinExistence type="predicted"/>
<accession>A0A8J8NUA6</accession>